<evidence type="ECO:0000313" key="2">
    <source>
        <dbReference type="Proteomes" id="UP000217895"/>
    </source>
</evidence>
<sequence>MTLDQQLQALINDAPKDGSTPQLIESIAPVLSAIAQRLRHLQYYVVQTLNQDWVMLTLNHRTQGETEKNVVYAFPSLKDVASSPYDLSDPNLIALPVPVTHILFQMLAMDKDYSTIFFETPGNATIGTEVQRSELESLIHEYWQSQADAVSDANIPSDIA</sequence>
<reference evidence="1 2" key="1">
    <citation type="submission" date="2017-06" db="EMBL/GenBank/DDBJ databases">
        <title>Genome sequencing of cyanobaciteial culture collection at National Institute for Environmental Studies (NIES).</title>
        <authorList>
            <person name="Hirose Y."/>
            <person name="Shimura Y."/>
            <person name="Fujisawa T."/>
            <person name="Nakamura Y."/>
            <person name="Kawachi M."/>
        </authorList>
    </citation>
    <scope>NUCLEOTIDE SEQUENCE [LARGE SCALE GENOMIC DNA]</scope>
    <source>
        <strain evidence="1 2">NIES-2135</strain>
    </source>
</reference>
<evidence type="ECO:0000313" key="1">
    <source>
        <dbReference type="EMBL" id="BAY57179.1"/>
    </source>
</evidence>
<dbReference type="Proteomes" id="UP000217895">
    <property type="component" value="Chromosome"/>
</dbReference>
<name>A0A1Z4JKA3_LEPBY</name>
<accession>A0A1Z4JKA3</accession>
<protein>
    <submittedName>
        <fullName evidence="1">Uncharacterized protein</fullName>
    </submittedName>
</protein>
<gene>
    <name evidence="1" type="ORF">NIES2135_40430</name>
</gene>
<proteinExistence type="predicted"/>
<keyword evidence="2" id="KW-1185">Reference proteome</keyword>
<organism evidence="1 2">
    <name type="scientific">Leptolyngbya boryana NIES-2135</name>
    <dbReference type="NCBI Taxonomy" id="1973484"/>
    <lineage>
        <taxon>Bacteria</taxon>
        <taxon>Bacillati</taxon>
        <taxon>Cyanobacteriota</taxon>
        <taxon>Cyanophyceae</taxon>
        <taxon>Leptolyngbyales</taxon>
        <taxon>Leptolyngbyaceae</taxon>
        <taxon>Leptolyngbya group</taxon>
        <taxon>Leptolyngbya</taxon>
    </lineage>
</organism>
<dbReference type="AlphaFoldDB" id="A0A1Z4JKA3"/>
<dbReference type="EMBL" id="AP018203">
    <property type="protein sequence ID" value="BAY57179.1"/>
    <property type="molecule type" value="Genomic_DNA"/>
</dbReference>